<proteinExistence type="predicted"/>
<name>S3NW35_9GAMM</name>
<dbReference type="HOGENOM" id="CLU_3338992_0_0_6"/>
<sequence length="37" mass="4244">MNLLEINQSLENICIFASEITQIELAFADFQFIPITI</sequence>
<reference evidence="1 2" key="1">
    <citation type="submission" date="2013-06" db="EMBL/GenBank/DDBJ databases">
        <title>The Genome Sequence of Acinetobacter rudis CIP 110305.</title>
        <authorList>
            <consortium name="The Broad Institute Genome Sequencing Platform"/>
            <consortium name="The Broad Institute Genome Sequencing Center for Infectious Disease"/>
            <person name="Cerqueira G."/>
            <person name="Feldgarden M."/>
            <person name="Courvalin P."/>
            <person name="Perichon B."/>
            <person name="Grillot-Courvalin C."/>
            <person name="Clermont D."/>
            <person name="Rocha E."/>
            <person name="Yoon E.-J."/>
            <person name="Nemec A."/>
            <person name="Young S.K."/>
            <person name="Zeng Q."/>
            <person name="Gargeya S."/>
            <person name="Fitzgerald M."/>
            <person name="Abouelleil A."/>
            <person name="Alvarado L."/>
            <person name="Berlin A.M."/>
            <person name="Chapman S.B."/>
            <person name="Dewar J."/>
            <person name="Goldberg J."/>
            <person name="Griggs A."/>
            <person name="Gujja S."/>
            <person name="Hansen M."/>
            <person name="Howarth C."/>
            <person name="Imamovic A."/>
            <person name="Larimer J."/>
            <person name="McCowan C."/>
            <person name="Murphy C."/>
            <person name="Pearson M."/>
            <person name="Priest M."/>
            <person name="Roberts A."/>
            <person name="Saif S."/>
            <person name="Shea T."/>
            <person name="Sykes S."/>
            <person name="Wortman J."/>
            <person name="Nusbaum C."/>
            <person name="Birren B."/>
        </authorList>
    </citation>
    <scope>NUCLEOTIDE SEQUENCE [LARGE SCALE GENOMIC DNA]</scope>
    <source>
        <strain evidence="1 2">CIP 110305</strain>
    </source>
</reference>
<dbReference type="EMBL" id="ATGI01000035">
    <property type="protein sequence ID" value="EPF70841.1"/>
    <property type="molecule type" value="Genomic_DNA"/>
</dbReference>
<accession>S3NW35</accession>
<dbReference type="AlphaFoldDB" id="S3NW35"/>
<comment type="caution">
    <text evidence="1">The sequence shown here is derived from an EMBL/GenBank/DDBJ whole genome shotgun (WGS) entry which is preliminary data.</text>
</comment>
<evidence type="ECO:0000313" key="2">
    <source>
        <dbReference type="Proteomes" id="UP000014568"/>
    </source>
</evidence>
<evidence type="ECO:0000313" key="1">
    <source>
        <dbReference type="EMBL" id="EPF70841.1"/>
    </source>
</evidence>
<dbReference type="Proteomes" id="UP000014568">
    <property type="component" value="Unassembled WGS sequence"/>
</dbReference>
<protein>
    <submittedName>
        <fullName evidence="1">Uncharacterized protein</fullName>
    </submittedName>
</protein>
<dbReference type="PATRIC" id="fig|421052.3.peg.2816"/>
<gene>
    <name evidence="1" type="ORF">F945_02880</name>
</gene>
<organism evidence="1 2">
    <name type="scientific">Acinetobacter rudis CIP 110305</name>
    <dbReference type="NCBI Taxonomy" id="421052"/>
    <lineage>
        <taxon>Bacteria</taxon>
        <taxon>Pseudomonadati</taxon>
        <taxon>Pseudomonadota</taxon>
        <taxon>Gammaproteobacteria</taxon>
        <taxon>Moraxellales</taxon>
        <taxon>Moraxellaceae</taxon>
        <taxon>Acinetobacter</taxon>
    </lineage>
</organism>
<keyword evidence="2" id="KW-1185">Reference proteome</keyword>